<dbReference type="RefSeq" id="WP_210355859.1">
    <property type="nucleotide sequence ID" value="NZ_JAEQMU010000006.1"/>
</dbReference>
<dbReference type="SUPFAM" id="SSF143120">
    <property type="entry name" value="YefM-like"/>
    <property type="match status" value="1"/>
</dbReference>
<reference evidence="3" key="1">
    <citation type="journal article" date="2019" name="Int. J. Syst. Evol. Microbiol.">
        <title>The Global Catalogue of Microorganisms (GCM) 10K type strain sequencing project: providing services to taxonomists for standard genome sequencing and annotation.</title>
        <authorList>
            <consortium name="The Broad Institute Genomics Platform"/>
            <consortium name="The Broad Institute Genome Sequencing Center for Infectious Disease"/>
            <person name="Wu L."/>
            <person name="Ma J."/>
        </authorList>
    </citation>
    <scope>NUCLEOTIDE SEQUENCE [LARGE SCALE GENOMIC DNA]</scope>
    <source>
        <strain evidence="3">KCTC 52298</strain>
    </source>
</reference>
<sequence>MKIITVSEFRKNIKFWAEVAEKEKVLVNRGPGQAFAIVPINELKDEGYSQEFVNDIKVAMEEYKEGDYVTIKDPTNVWDSIK</sequence>
<evidence type="ECO:0000313" key="2">
    <source>
        <dbReference type="EMBL" id="MFD2554344.1"/>
    </source>
</evidence>
<keyword evidence="3" id="KW-1185">Reference proteome</keyword>
<gene>
    <name evidence="2" type="ORF">ACFSQW_08075</name>
</gene>
<dbReference type="Proteomes" id="UP001597440">
    <property type="component" value="Unassembled WGS sequence"/>
</dbReference>
<dbReference type="EMBL" id="JBHULD010000008">
    <property type="protein sequence ID" value="MFD2554344.1"/>
    <property type="molecule type" value="Genomic_DNA"/>
</dbReference>
<accession>A0ABW5L020</accession>
<protein>
    <submittedName>
        <fullName evidence="2">DUF2683 family protein</fullName>
    </submittedName>
</protein>
<dbReference type="Pfam" id="PF10884">
    <property type="entry name" value="DUF2683"/>
    <property type="match status" value="1"/>
</dbReference>
<comment type="similarity">
    <text evidence="1">Belongs to the phD/YefM antitoxin family.</text>
</comment>
<dbReference type="InterPro" id="IPR036165">
    <property type="entry name" value="YefM-like_sf"/>
</dbReference>
<proteinExistence type="inferred from homology"/>
<organism evidence="2 3">
    <name type="scientific">Sphingobacterium tabacisoli</name>
    <dbReference type="NCBI Taxonomy" id="2044855"/>
    <lineage>
        <taxon>Bacteria</taxon>
        <taxon>Pseudomonadati</taxon>
        <taxon>Bacteroidota</taxon>
        <taxon>Sphingobacteriia</taxon>
        <taxon>Sphingobacteriales</taxon>
        <taxon>Sphingobacteriaceae</taxon>
        <taxon>Sphingobacterium</taxon>
    </lineage>
</organism>
<evidence type="ECO:0000313" key="3">
    <source>
        <dbReference type="Proteomes" id="UP001597440"/>
    </source>
</evidence>
<name>A0ABW5L020_9SPHI</name>
<evidence type="ECO:0000256" key="1">
    <source>
        <dbReference type="ARBA" id="ARBA00009981"/>
    </source>
</evidence>
<dbReference type="InterPro" id="IPR020271">
    <property type="entry name" value="Uncharacterised_MJ1172"/>
</dbReference>
<comment type="caution">
    <text evidence="2">The sequence shown here is derived from an EMBL/GenBank/DDBJ whole genome shotgun (WGS) entry which is preliminary data.</text>
</comment>